<dbReference type="GO" id="GO:0003676">
    <property type="term" value="F:nucleic acid binding"/>
    <property type="evidence" value="ECO:0007669"/>
    <property type="project" value="InterPro"/>
</dbReference>
<comment type="caution">
    <text evidence="7">The sequence shown here is derived from an EMBL/GenBank/DDBJ whole genome shotgun (WGS) entry which is preliminary data.</text>
</comment>
<keyword evidence="2" id="KW-0378">Hydrolase</keyword>
<keyword evidence="3 7" id="KW-0347">Helicase</keyword>
<dbReference type="PANTHER" id="PTHR14025">
    <property type="entry name" value="FANCONI ANEMIA GROUP M FANCM FAMILY MEMBER"/>
    <property type="match status" value="1"/>
</dbReference>
<dbReference type="InterPro" id="IPR041755">
    <property type="entry name" value="Hef_ID"/>
</dbReference>
<gene>
    <name evidence="7" type="ORF">EYQ70_04495</name>
</gene>
<dbReference type="SMART" id="SM00487">
    <property type="entry name" value="DEXDc"/>
    <property type="match status" value="1"/>
</dbReference>
<dbReference type="PROSITE" id="PS51194">
    <property type="entry name" value="HELICASE_CTER"/>
    <property type="match status" value="1"/>
</dbReference>
<evidence type="ECO:0000313" key="8">
    <source>
        <dbReference type="Proteomes" id="UP000585802"/>
    </source>
</evidence>
<feature type="domain" description="Helicase ATP-binding" evidence="5">
    <location>
        <begin position="23"/>
        <end position="185"/>
    </location>
</feature>
<dbReference type="Proteomes" id="UP000585802">
    <property type="component" value="Unassembled WGS sequence"/>
</dbReference>
<dbReference type="GO" id="GO:0140097">
    <property type="term" value="F:catalytic activity, acting on DNA"/>
    <property type="evidence" value="ECO:0007669"/>
    <property type="project" value="UniProtKB-ARBA"/>
</dbReference>
<reference evidence="8" key="1">
    <citation type="journal article" date="2019" name="bioRxiv">
        <title>Genome diversification in globally distributed novel marine Proteobacteria is linked to environmental adaptation.</title>
        <authorList>
            <person name="Zhou Z."/>
            <person name="Tran P.Q."/>
            <person name="Kieft K."/>
            <person name="Anantharaman K."/>
        </authorList>
    </citation>
    <scope>NUCLEOTIDE SEQUENCE [LARGE SCALE GENOMIC DNA]</scope>
</reference>
<dbReference type="AlphaFoldDB" id="A0A7J4GUI5"/>
<proteinExistence type="predicted"/>
<dbReference type="GO" id="GO:0005524">
    <property type="term" value="F:ATP binding"/>
    <property type="evidence" value="ECO:0007669"/>
    <property type="project" value="UniProtKB-KW"/>
</dbReference>
<dbReference type="Pfam" id="PF00270">
    <property type="entry name" value="DEAD"/>
    <property type="match status" value="1"/>
</dbReference>
<dbReference type="InterPro" id="IPR011545">
    <property type="entry name" value="DEAD/DEAH_box_helicase_dom"/>
</dbReference>
<organism evidence="7 8">
    <name type="scientific">Marine Group III euryarchaeote</name>
    <dbReference type="NCBI Taxonomy" id="2173149"/>
    <lineage>
        <taxon>Archaea</taxon>
        <taxon>Methanobacteriati</taxon>
        <taxon>Thermoplasmatota</taxon>
        <taxon>Thermoplasmata</taxon>
        <taxon>Candidatus Thermoprofundales</taxon>
    </lineage>
</organism>
<dbReference type="EMBL" id="DUCX01000074">
    <property type="protein sequence ID" value="HIF37639.1"/>
    <property type="molecule type" value="Genomic_DNA"/>
</dbReference>
<evidence type="ECO:0000256" key="1">
    <source>
        <dbReference type="ARBA" id="ARBA00022741"/>
    </source>
</evidence>
<name>A0A7J4GUI5_9ARCH</name>
<evidence type="ECO:0000313" key="7">
    <source>
        <dbReference type="EMBL" id="HIF37639.1"/>
    </source>
</evidence>
<dbReference type="PANTHER" id="PTHR14025:SF20">
    <property type="entry name" value="FANCONI ANEMIA GROUP M PROTEIN"/>
    <property type="match status" value="1"/>
</dbReference>
<dbReference type="InterPro" id="IPR027417">
    <property type="entry name" value="P-loop_NTPase"/>
</dbReference>
<sequence length="535" mass="60116">MKTFSHKLLKSELLEDRQYQSNISKACLEQSTLVILPTGMGKTVIALRIILERITQGQILLMAPTKPLAQQHSDFFKKYIDADVTLFTGVISPEERKPLWKSTQIIVSTPQVVSKDIENGRVNLENFSLVIFDEAHRAVGNYAYVAIGNHYFSVAKNHLAIGMTASPGSSKSEIIKLCRGIGISAVENRGDTDPDVVAYIQPIKTRWVKVEMPDSAKHVANQLRNLQDYLCGKLYKQGFLDRPRKISTTMLLKAGKNLQAKYMQTKPQTPPQIFNLMTTQAMAMKVAHAILTVETQGLIQFVDYAERIEKDAKTKKKGNRANKWLSSNSDWKVALQIAKSNKQDNPKLDRLFELIDIQIQTGSSRFIVFAEIRHTASIIVEALEKLPDAKPVRFVGQGSREGDKGMTQKQQKEILSRFRDGEFNILVATSVGEEGLDIPSTDVVIFYEPVSSAIRLIQRRGRTGRNRPGEVFIFVTEGSRDEAALWSSRGKEQRMQDLFSAGRIEFDLSNSDELVILKSSKTSEIKTGQTTFDME</sequence>
<evidence type="ECO:0000259" key="5">
    <source>
        <dbReference type="PROSITE" id="PS51192"/>
    </source>
</evidence>
<dbReference type="PROSITE" id="PS51192">
    <property type="entry name" value="HELICASE_ATP_BIND_1"/>
    <property type="match status" value="1"/>
</dbReference>
<dbReference type="Pfam" id="PF00271">
    <property type="entry name" value="Helicase_C"/>
    <property type="match status" value="1"/>
</dbReference>
<evidence type="ECO:0000259" key="6">
    <source>
        <dbReference type="PROSITE" id="PS51194"/>
    </source>
</evidence>
<keyword evidence="1" id="KW-0547">Nucleotide-binding</keyword>
<dbReference type="SUPFAM" id="SSF52540">
    <property type="entry name" value="P-loop containing nucleoside triphosphate hydrolases"/>
    <property type="match status" value="1"/>
</dbReference>
<dbReference type="Gene3D" id="1.20.1320.20">
    <property type="entry name" value="hef helicase domain"/>
    <property type="match status" value="1"/>
</dbReference>
<dbReference type="InterPro" id="IPR014001">
    <property type="entry name" value="Helicase_ATP-bd"/>
</dbReference>
<dbReference type="Pfam" id="PF21210">
    <property type="entry name" value="RNA_helicase_helical"/>
    <property type="match status" value="1"/>
</dbReference>
<evidence type="ECO:0000256" key="4">
    <source>
        <dbReference type="ARBA" id="ARBA00022840"/>
    </source>
</evidence>
<dbReference type="GO" id="GO:0004386">
    <property type="term" value="F:helicase activity"/>
    <property type="evidence" value="ECO:0007669"/>
    <property type="project" value="UniProtKB-KW"/>
</dbReference>
<evidence type="ECO:0000256" key="2">
    <source>
        <dbReference type="ARBA" id="ARBA00022801"/>
    </source>
</evidence>
<dbReference type="InterPro" id="IPR001650">
    <property type="entry name" value="Helicase_C-like"/>
</dbReference>
<accession>A0A7J4GUI5</accession>
<protein>
    <submittedName>
        <fullName evidence="7">DEAD/DEAH box helicase</fullName>
    </submittedName>
</protein>
<dbReference type="GO" id="GO:0016787">
    <property type="term" value="F:hydrolase activity"/>
    <property type="evidence" value="ECO:0007669"/>
    <property type="project" value="UniProtKB-KW"/>
</dbReference>
<keyword evidence="4" id="KW-0067">ATP-binding</keyword>
<dbReference type="Gene3D" id="3.40.50.300">
    <property type="entry name" value="P-loop containing nucleotide triphosphate hydrolases"/>
    <property type="match status" value="2"/>
</dbReference>
<evidence type="ECO:0000256" key="3">
    <source>
        <dbReference type="ARBA" id="ARBA00022806"/>
    </source>
</evidence>
<feature type="domain" description="Helicase C-terminal" evidence="6">
    <location>
        <begin position="347"/>
        <end position="514"/>
    </location>
</feature>
<dbReference type="SMART" id="SM00490">
    <property type="entry name" value="HELICc"/>
    <property type="match status" value="1"/>
</dbReference>